<evidence type="ECO:0000313" key="6">
    <source>
        <dbReference type="Proteomes" id="UP000232638"/>
    </source>
</evidence>
<dbReference type="OrthoDB" id="514770at2"/>
<dbReference type="NCBIfam" id="TIGR02606">
    <property type="entry name" value="antidote_CC2985"/>
    <property type="match status" value="1"/>
</dbReference>
<dbReference type="PANTHER" id="PTHR36582:SF2">
    <property type="entry name" value="ANTITOXIN PARD"/>
    <property type="match status" value="1"/>
</dbReference>
<keyword evidence="6" id="KW-1185">Reference proteome</keyword>
<dbReference type="Pfam" id="PF03693">
    <property type="entry name" value="ParD_antitoxin"/>
    <property type="match status" value="1"/>
</dbReference>
<dbReference type="KEGG" id="tsy:THSYN_08455"/>
<sequence>MANVEKLSIALTPEMAVLVRGAVESGEYATTSEVVREALREWKQRRILQQGDIEELRRLWAEGLASGPGRFLDMDAIKAEARRRWDEQRWPG</sequence>
<dbReference type="RefSeq" id="WP_100918757.1">
    <property type="nucleotide sequence ID" value="NZ_CP020370.1"/>
</dbReference>
<dbReference type="Proteomes" id="UP000232638">
    <property type="component" value="Chromosome"/>
</dbReference>
<dbReference type="InterPro" id="IPR038296">
    <property type="entry name" value="ParD_sf"/>
</dbReference>
<proteinExistence type="inferred from homology"/>
<evidence type="ECO:0000256" key="2">
    <source>
        <dbReference type="ARBA" id="ARBA00017940"/>
    </source>
</evidence>
<organism evidence="5 6">
    <name type="scientific">Candidatus Thiodictyon syntrophicum</name>
    <dbReference type="NCBI Taxonomy" id="1166950"/>
    <lineage>
        <taxon>Bacteria</taxon>
        <taxon>Pseudomonadati</taxon>
        <taxon>Pseudomonadota</taxon>
        <taxon>Gammaproteobacteria</taxon>
        <taxon>Chromatiales</taxon>
        <taxon>Chromatiaceae</taxon>
        <taxon>Thiodictyon</taxon>
    </lineage>
</organism>
<dbReference type="AlphaFoldDB" id="A0A2K8U5V8"/>
<keyword evidence="3" id="KW-1277">Toxin-antitoxin system</keyword>
<accession>A0A2K8U5V8</accession>
<protein>
    <recommendedName>
        <fullName evidence="2">Antitoxin ParD</fullName>
    </recommendedName>
</protein>
<evidence type="ECO:0000256" key="4">
    <source>
        <dbReference type="ARBA" id="ARBA00037106"/>
    </source>
</evidence>
<gene>
    <name evidence="5" type="ORF">THSYN_08455</name>
</gene>
<comment type="function">
    <text evidence="4">Antitoxin component of a type II toxin-antitoxin (TA) system. Neutralizes the effect of toxin ParE.</text>
</comment>
<dbReference type="PANTHER" id="PTHR36582">
    <property type="entry name" value="ANTITOXIN PARD"/>
    <property type="match status" value="1"/>
</dbReference>
<dbReference type="EMBL" id="CP020370">
    <property type="protein sequence ID" value="AUB80976.1"/>
    <property type="molecule type" value="Genomic_DNA"/>
</dbReference>
<dbReference type="InterPro" id="IPR022789">
    <property type="entry name" value="ParD"/>
</dbReference>
<reference evidence="5 6" key="1">
    <citation type="submission" date="2017-03" db="EMBL/GenBank/DDBJ databases">
        <title>Complete genome sequence of Candidatus 'Thiodictyon syntrophicum' sp. nov. strain Cad16T, a photolithoautotroph purple sulfur bacterium isolated from an alpine meromictic lake.</title>
        <authorList>
            <person name="Luedin S.M."/>
            <person name="Pothier J.F."/>
            <person name="Danza F."/>
            <person name="Storelli N."/>
            <person name="Wittwer M."/>
            <person name="Tonolla M."/>
        </authorList>
    </citation>
    <scope>NUCLEOTIDE SEQUENCE [LARGE SCALE GENOMIC DNA]</scope>
    <source>
        <strain evidence="5 6">Cad16T</strain>
    </source>
</reference>
<name>A0A2K8U5V8_9GAMM</name>
<evidence type="ECO:0000256" key="1">
    <source>
        <dbReference type="ARBA" id="ARBA00008580"/>
    </source>
</evidence>
<dbReference type="SUPFAM" id="SSF47598">
    <property type="entry name" value="Ribbon-helix-helix"/>
    <property type="match status" value="1"/>
</dbReference>
<comment type="similarity">
    <text evidence="1">Belongs to the ParD antitoxin family.</text>
</comment>
<dbReference type="InterPro" id="IPR010985">
    <property type="entry name" value="Ribbon_hlx_hlx"/>
</dbReference>
<evidence type="ECO:0000256" key="3">
    <source>
        <dbReference type="ARBA" id="ARBA00022649"/>
    </source>
</evidence>
<dbReference type="Gene3D" id="6.10.10.120">
    <property type="entry name" value="Antitoxin ParD1-like"/>
    <property type="match status" value="1"/>
</dbReference>
<evidence type="ECO:0000313" key="5">
    <source>
        <dbReference type="EMBL" id="AUB80976.1"/>
    </source>
</evidence>
<dbReference type="GO" id="GO:0006355">
    <property type="term" value="P:regulation of DNA-templated transcription"/>
    <property type="evidence" value="ECO:0007669"/>
    <property type="project" value="InterPro"/>
</dbReference>